<dbReference type="GeneID" id="37033396"/>
<accession>A0A316W4M8</accession>
<dbReference type="Gene3D" id="2.60.40.790">
    <property type="match status" value="1"/>
</dbReference>
<reference evidence="3 4" key="1">
    <citation type="journal article" date="2018" name="Mol. Biol. Evol.">
        <title>Broad Genomic Sampling Reveals a Smut Pathogenic Ancestry of the Fungal Clade Ustilaginomycotina.</title>
        <authorList>
            <person name="Kijpornyongpan T."/>
            <person name="Mondo S.J."/>
            <person name="Barry K."/>
            <person name="Sandor L."/>
            <person name="Lee J."/>
            <person name="Lipzen A."/>
            <person name="Pangilinan J."/>
            <person name="LaButti K."/>
            <person name="Hainaut M."/>
            <person name="Henrissat B."/>
            <person name="Grigoriev I.V."/>
            <person name="Spatafora J.W."/>
            <person name="Aime M.C."/>
        </authorList>
    </citation>
    <scope>NUCLEOTIDE SEQUENCE [LARGE SCALE GENOMIC DNA]</scope>
    <source>
        <strain evidence="3 4">MCA 4658</strain>
    </source>
</reference>
<evidence type="ECO:0000313" key="3">
    <source>
        <dbReference type="EMBL" id="PWN44088.1"/>
    </source>
</evidence>
<proteinExistence type="inferred from homology"/>
<dbReference type="PROSITE" id="PS01031">
    <property type="entry name" value="SHSP"/>
    <property type="match status" value="1"/>
</dbReference>
<feature type="non-terminal residue" evidence="3">
    <location>
        <position position="94"/>
    </location>
</feature>
<evidence type="ECO:0000313" key="4">
    <source>
        <dbReference type="Proteomes" id="UP000245783"/>
    </source>
</evidence>
<gene>
    <name evidence="3" type="ORF">IE81DRAFT_282123</name>
</gene>
<dbReference type="AlphaFoldDB" id="A0A316W4M8"/>
<dbReference type="RefSeq" id="XP_025371248.1">
    <property type="nucleotide sequence ID" value="XM_025511526.1"/>
</dbReference>
<dbReference type="EMBL" id="KZ819364">
    <property type="protein sequence ID" value="PWN44088.1"/>
    <property type="molecule type" value="Genomic_DNA"/>
</dbReference>
<protein>
    <recommendedName>
        <fullName evidence="2">SHSP domain-containing protein</fullName>
    </recommendedName>
</protein>
<keyword evidence="4" id="KW-1185">Reference proteome</keyword>
<evidence type="ECO:0000256" key="1">
    <source>
        <dbReference type="PROSITE-ProRule" id="PRU00285"/>
    </source>
</evidence>
<dbReference type="SUPFAM" id="SSF49764">
    <property type="entry name" value="HSP20-like chaperones"/>
    <property type="match status" value="1"/>
</dbReference>
<dbReference type="Proteomes" id="UP000245783">
    <property type="component" value="Unassembled WGS sequence"/>
</dbReference>
<evidence type="ECO:0000259" key="2">
    <source>
        <dbReference type="PROSITE" id="PS01031"/>
    </source>
</evidence>
<comment type="similarity">
    <text evidence="1">Belongs to the small heat shock protein (HSP20) family.</text>
</comment>
<name>A0A316W4M8_9BASI</name>
<dbReference type="InterPro" id="IPR002068">
    <property type="entry name" value="A-crystallin/Hsp20_dom"/>
</dbReference>
<dbReference type="InParanoid" id="A0A316W4M8"/>
<dbReference type="InterPro" id="IPR008978">
    <property type="entry name" value="HSP20-like_chaperone"/>
</dbReference>
<dbReference type="OrthoDB" id="1431247at2759"/>
<feature type="non-terminal residue" evidence="3">
    <location>
        <position position="1"/>
    </location>
</feature>
<sequence>LPFLDHRPAPPETHLSIETSDLCYTLITSLPGFSLDAITLATKHHRQLVIVADKWDEATGGHFERRVTFGHDADLKRTTASFDGSQLKIVVPKR</sequence>
<dbReference type="CDD" id="cd06464">
    <property type="entry name" value="ACD_sHsps-like"/>
    <property type="match status" value="1"/>
</dbReference>
<feature type="domain" description="SHSP" evidence="2">
    <location>
        <begin position="6"/>
        <end position="94"/>
    </location>
</feature>
<organism evidence="3 4">
    <name type="scientific">Ceraceosorus guamensis</name>
    <dbReference type="NCBI Taxonomy" id="1522189"/>
    <lineage>
        <taxon>Eukaryota</taxon>
        <taxon>Fungi</taxon>
        <taxon>Dikarya</taxon>
        <taxon>Basidiomycota</taxon>
        <taxon>Ustilaginomycotina</taxon>
        <taxon>Exobasidiomycetes</taxon>
        <taxon>Ceraceosorales</taxon>
        <taxon>Ceraceosoraceae</taxon>
        <taxon>Ceraceosorus</taxon>
    </lineage>
</organism>